<accession>A0ABS9KM88</accession>
<organism evidence="1 2">
    <name type="scientific">Terrimonas ginsenosidimutans</name>
    <dbReference type="NCBI Taxonomy" id="2908004"/>
    <lineage>
        <taxon>Bacteria</taxon>
        <taxon>Pseudomonadati</taxon>
        <taxon>Bacteroidota</taxon>
        <taxon>Chitinophagia</taxon>
        <taxon>Chitinophagales</taxon>
        <taxon>Chitinophagaceae</taxon>
        <taxon>Terrimonas</taxon>
    </lineage>
</organism>
<proteinExistence type="predicted"/>
<dbReference type="NCBIfam" id="TIGR04325">
    <property type="entry name" value="MTase_LIC12133"/>
    <property type="match status" value="1"/>
</dbReference>
<dbReference type="RefSeq" id="WP_237868657.1">
    <property type="nucleotide sequence ID" value="NZ_JAKLTR010000002.1"/>
</dbReference>
<dbReference type="EC" id="2.1.1.-" evidence="1"/>
<keyword evidence="1" id="KW-0489">Methyltransferase</keyword>
<sequence length="262" mass="30440">MSFFKKKANKPGYGWFGHYRSWDEATSLSDGYEQGNILEKTKQALLLVKNGEAVYERDSVIFSESEYPYPLLAFLLNEVQQRKRAVNVLDFGGSLGSTYFQVREFLGPDVCASWNIIEQHHYIDCGKKFFQDETLQFYYTIADCLKEKQIDFVVLSSVVQYLPNPHQFLDELVAHGFDTILVDRTAFVNEGPDRITVQRVWPSVYEASYPAWFFDQRGFVAHFNADYRLQASFESYVPGEAVMEIDHKPIAYSRGFCFKRRK</sequence>
<dbReference type="InterPro" id="IPR027612">
    <property type="entry name" value="Put_MTase_LIC12133"/>
</dbReference>
<keyword evidence="2" id="KW-1185">Reference proteome</keyword>
<comment type="caution">
    <text evidence="1">The sequence shown here is derived from an EMBL/GenBank/DDBJ whole genome shotgun (WGS) entry which is preliminary data.</text>
</comment>
<dbReference type="SUPFAM" id="SSF53335">
    <property type="entry name" value="S-adenosyl-L-methionine-dependent methyltransferases"/>
    <property type="match status" value="1"/>
</dbReference>
<name>A0ABS9KM88_9BACT</name>
<dbReference type="GO" id="GO:0008168">
    <property type="term" value="F:methyltransferase activity"/>
    <property type="evidence" value="ECO:0007669"/>
    <property type="project" value="UniProtKB-KW"/>
</dbReference>
<protein>
    <submittedName>
        <fullName evidence="1">Methyltransferase, TIGR04325 family</fullName>
        <ecNumber evidence="1">2.1.1.-</ecNumber>
    </submittedName>
</protein>
<gene>
    <name evidence="1" type="ORF">LZZ85_04020</name>
</gene>
<dbReference type="EMBL" id="JAKLTR010000002">
    <property type="protein sequence ID" value="MCG2613429.1"/>
    <property type="molecule type" value="Genomic_DNA"/>
</dbReference>
<keyword evidence="1" id="KW-0808">Transferase</keyword>
<reference evidence="1" key="1">
    <citation type="submission" date="2022-01" db="EMBL/GenBank/DDBJ databases">
        <authorList>
            <person name="Jo J.-H."/>
            <person name="Im W.-T."/>
        </authorList>
    </citation>
    <scope>NUCLEOTIDE SEQUENCE</scope>
    <source>
        <strain evidence="1">NA20</strain>
    </source>
</reference>
<evidence type="ECO:0000313" key="2">
    <source>
        <dbReference type="Proteomes" id="UP001165367"/>
    </source>
</evidence>
<dbReference type="GO" id="GO:0032259">
    <property type="term" value="P:methylation"/>
    <property type="evidence" value="ECO:0007669"/>
    <property type="project" value="UniProtKB-KW"/>
</dbReference>
<dbReference type="InterPro" id="IPR029063">
    <property type="entry name" value="SAM-dependent_MTases_sf"/>
</dbReference>
<evidence type="ECO:0000313" key="1">
    <source>
        <dbReference type="EMBL" id="MCG2613429.1"/>
    </source>
</evidence>
<dbReference type="Proteomes" id="UP001165367">
    <property type="component" value="Unassembled WGS sequence"/>
</dbReference>